<comment type="function">
    <text evidence="9">Involved in targeting and insertion of nascent membrane proteins into the cytoplasmic membrane. Acts as a receptor for the complex formed by the signal recognition particle (SRP) and the ribosome-nascent chain (RNC). Interaction with SRP-RNC leads to the transfer of the RNC complex to the Sec translocase for insertion into the membrane, the hydrolysis of GTP by both Ffh and FtsY, and the dissociation of the SRP-FtsY complex into the individual components.</text>
</comment>
<dbReference type="PROSITE" id="PS00300">
    <property type="entry name" value="SRP54"/>
    <property type="match status" value="1"/>
</dbReference>
<comment type="subcellular location">
    <subcellularLocation>
        <location evidence="9">Cell membrane</location>
        <topology evidence="9">Peripheral membrane protein</topology>
        <orientation evidence="9">Cytoplasmic side</orientation>
    </subcellularLocation>
    <subcellularLocation>
        <location evidence="9">Cytoplasm</location>
    </subcellularLocation>
</comment>
<keyword evidence="7 9" id="KW-0675">Receptor</keyword>
<evidence type="ECO:0000256" key="5">
    <source>
        <dbReference type="ARBA" id="ARBA00023134"/>
    </source>
</evidence>
<keyword evidence="3 9" id="KW-0547">Nucleotide-binding</keyword>
<dbReference type="PANTHER" id="PTHR43134:SF1">
    <property type="entry name" value="SIGNAL RECOGNITION PARTICLE RECEPTOR SUBUNIT ALPHA"/>
    <property type="match status" value="1"/>
</dbReference>
<keyword evidence="12" id="KW-1185">Reference proteome</keyword>
<protein>
    <recommendedName>
        <fullName evidence="9">Signal recognition particle receptor FtsY</fullName>
        <shortName evidence="9">SRP receptor</shortName>
        <ecNumber evidence="9">3.6.5.4</ecNumber>
    </recommendedName>
</protein>
<dbReference type="InterPro" id="IPR027417">
    <property type="entry name" value="P-loop_NTPase"/>
</dbReference>
<organism evidence="11 12">
    <name type="scientific">Candidatus Nitrotoga arctica</name>
    <dbReference type="NCBI Taxonomy" id="453162"/>
    <lineage>
        <taxon>Bacteria</taxon>
        <taxon>Pseudomonadati</taxon>
        <taxon>Pseudomonadota</taxon>
        <taxon>Betaproteobacteria</taxon>
        <taxon>Nitrosomonadales</taxon>
        <taxon>Gallionellaceae</taxon>
        <taxon>Candidatus Nitrotoga</taxon>
    </lineage>
</organism>
<dbReference type="InterPro" id="IPR042101">
    <property type="entry name" value="SRP54_N_sf"/>
</dbReference>
<dbReference type="SMART" id="SM00382">
    <property type="entry name" value="AAA"/>
    <property type="match status" value="1"/>
</dbReference>
<reference evidence="11 12" key="1">
    <citation type="submission" date="2021-10" db="EMBL/GenBank/DDBJ databases">
        <authorList>
            <person name="Koch H."/>
        </authorList>
    </citation>
    <scope>NUCLEOTIDE SEQUENCE [LARGE SCALE GENOMIC DNA]</scope>
    <source>
        <strain evidence="11">6680</strain>
    </source>
</reference>
<dbReference type="Gene3D" id="3.40.50.300">
    <property type="entry name" value="P-loop containing nucleotide triphosphate hydrolases"/>
    <property type="match status" value="1"/>
</dbReference>
<keyword evidence="2 9" id="KW-0963">Cytoplasm</keyword>
<accession>A0ABM8Z1K8</accession>
<comment type="subunit">
    <text evidence="9">Part of the signal recognition particle protein translocation system, which is composed of SRP and FtsY. SRP is a ribonucleoprotein composed of Ffh and a 4.5S RNA molecule.</text>
</comment>
<evidence type="ECO:0000256" key="8">
    <source>
        <dbReference type="ARBA" id="ARBA00048027"/>
    </source>
</evidence>
<dbReference type="NCBIfam" id="TIGR00064">
    <property type="entry name" value="ftsY"/>
    <property type="match status" value="1"/>
</dbReference>
<dbReference type="InterPro" id="IPR003593">
    <property type="entry name" value="AAA+_ATPase"/>
</dbReference>
<evidence type="ECO:0000313" key="12">
    <source>
        <dbReference type="Proteomes" id="UP000839052"/>
    </source>
</evidence>
<keyword evidence="5 9" id="KW-0342">GTP-binding</keyword>
<dbReference type="Gene3D" id="1.20.120.140">
    <property type="entry name" value="Signal recognition particle SRP54, nucleotide-binding domain"/>
    <property type="match status" value="1"/>
</dbReference>
<name>A0ABM8Z1K8_9PROT</name>
<keyword evidence="1 9" id="KW-1003">Cell membrane</keyword>
<feature type="binding site" evidence="9">
    <location>
        <begin position="236"/>
        <end position="240"/>
    </location>
    <ligand>
        <name>GTP</name>
        <dbReference type="ChEBI" id="CHEBI:37565"/>
    </ligand>
</feature>
<dbReference type="EC" id="3.6.5.4" evidence="9"/>
<evidence type="ECO:0000256" key="2">
    <source>
        <dbReference type="ARBA" id="ARBA00022490"/>
    </source>
</evidence>
<dbReference type="EMBL" id="OU912926">
    <property type="protein sequence ID" value="CAG9933799.1"/>
    <property type="molecule type" value="Genomic_DNA"/>
</dbReference>
<dbReference type="Pfam" id="PF00448">
    <property type="entry name" value="SRP54"/>
    <property type="match status" value="1"/>
</dbReference>
<dbReference type="InterPro" id="IPR013822">
    <property type="entry name" value="Signal_recog_particl_SRP54_hlx"/>
</dbReference>
<dbReference type="SMART" id="SM00963">
    <property type="entry name" value="SRP54_N"/>
    <property type="match status" value="1"/>
</dbReference>
<dbReference type="Proteomes" id="UP000839052">
    <property type="component" value="Chromosome"/>
</dbReference>
<dbReference type="SUPFAM" id="SSF47364">
    <property type="entry name" value="Domain of the SRP/SRP receptor G-proteins"/>
    <property type="match status" value="1"/>
</dbReference>
<evidence type="ECO:0000256" key="9">
    <source>
        <dbReference type="HAMAP-Rule" id="MF_00920"/>
    </source>
</evidence>
<evidence type="ECO:0000256" key="6">
    <source>
        <dbReference type="ARBA" id="ARBA00023136"/>
    </source>
</evidence>
<feature type="binding site" evidence="9">
    <location>
        <begin position="300"/>
        <end position="303"/>
    </location>
    <ligand>
        <name>GTP</name>
        <dbReference type="ChEBI" id="CHEBI:37565"/>
    </ligand>
</feature>
<evidence type="ECO:0000256" key="4">
    <source>
        <dbReference type="ARBA" id="ARBA00022801"/>
    </source>
</evidence>
<dbReference type="InterPro" id="IPR004390">
    <property type="entry name" value="SR_rcpt_FtsY"/>
</dbReference>
<dbReference type="HAMAP" id="MF_00920">
    <property type="entry name" value="FtsY"/>
    <property type="match status" value="1"/>
</dbReference>
<sequence length="351" mass="37598">MAAKAATTDVYYALFSYLSATSQNSLKMFGFLKKIPIESKSNPVEDTPKKSGWISRLKCGLARTADQMSDLFGRGGKIDDDLYEELETILITADVGMDATRFLLAELRRQVKVQRLTEAVQLKEALAYDLIKLLKPLAQPLETGLHNPCVIMLAGVNGAGKTTSIGKLAKYFQGQGKSVLLAAGDTFRAAAREQLMEWGARNNVTVIAQQSGDAAAVIFDAVQAAQARKIDIVLADTAGRLSTQIHLMEEIKKVKRVIAKALPGAPHEVLLVLDANTGQNALSQVKAFDDALAVTGLILTKLDGTAKGGVIAAIAKAHPIPLRFIGVGEGLDDLRPFVAEDFVAALLGLDE</sequence>
<comment type="similarity">
    <text evidence="9">Belongs to the GTP-binding SRP family. FtsY subfamily.</text>
</comment>
<dbReference type="InterPro" id="IPR036225">
    <property type="entry name" value="SRP/SRP_N"/>
</dbReference>
<keyword evidence="4 9" id="KW-0378">Hydrolase</keyword>
<feature type="binding site" evidence="9">
    <location>
        <begin position="155"/>
        <end position="162"/>
    </location>
    <ligand>
        <name>GTP</name>
        <dbReference type="ChEBI" id="CHEBI:37565"/>
    </ligand>
</feature>
<dbReference type="InterPro" id="IPR000897">
    <property type="entry name" value="SRP54_GTPase_dom"/>
</dbReference>
<keyword evidence="6 9" id="KW-0472">Membrane</keyword>
<evidence type="ECO:0000256" key="1">
    <source>
        <dbReference type="ARBA" id="ARBA00022475"/>
    </source>
</evidence>
<feature type="domain" description="SRP54-type proteins GTP-binding" evidence="10">
    <location>
        <begin position="321"/>
        <end position="334"/>
    </location>
</feature>
<proteinExistence type="inferred from homology"/>
<comment type="catalytic activity">
    <reaction evidence="8 9">
        <text>GTP + H2O = GDP + phosphate + H(+)</text>
        <dbReference type="Rhea" id="RHEA:19669"/>
        <dbReference type="ChEBI" id="CHEBI:15377"/>
        <dbReference type="ChEBI" id="CHEBI:15378"/>
        <dbReference type="ChEBI" id="CHEBI:37565"/>
        <dbReference type="ChEBI" id="CHEBI:43474"/>
        <dbReference type="ChEBI" id="CHEBI:58189"/>
        <dbReference type="EC" id="3.6.5.4"/>
    </reaction>
</comment>
<evidence type="ECO:0000256" key="3">
    <source>
        <dbReference type="ARBA" id="ARBA00022741"/>
    </source>
</evidence>
<dbReference type="SUPFAM" id="SSF52540">
    <property type="entry name" value="P-loop containing nucleoside triphosphate hydrolases"/>
    <property type="match status" value="1"/>
</dbReference>
<gene>
    <name evidence="9" type="primary">ftsY</name>
    <name evidence="11" type="ORF">NTG6680_2550</name>
</gene>
<dbReference type="SMART" id="SM00962">
    <property type="entry name" value="SRP54"/>
    <property type="match status" value="1"/>
</dbReference>
<dbReference type="CDD" id="cd17874">
    <property type="entry name" value="FtsY"/>
    <property type="match status" value="1"/>
</dbReference>
<evidence type="ECO:0000313" key="11">
    <source>
        <dbReference type="EMBL" id="CAG9933799.1"/>
    </source>
</evidence>
<evidence type="ECO:0000259" key="10">
    <source>
        <dbReference type="PROSITE" id="PS00300"/>
    </source>
</evidence>
<dbReference type="PANTHER" id="PTHR43134">
    <property type="entry name" value="SIGNAL RECOGNITION PARTICLE RECEPTOR SUBUNIT ALPHA"/>
    <property type="match status" value="1"/>
</dbReference>
<dbReference type="Pfam" id="PF02881">
    <property type="entry name" value="SRP54_N"/>
    <property type="match status" value="1"/>
</dbReference>
<evidence type="ECO:0000256" key="7">
    <source>
        <dbReference type="ARBA" id="ARBA00023170"/>
    </source>
</evidence>